<evidence type="ECO:0000313" key="4">
    <source>
        <dbReference type="Proteomes" id="UP001529510"/>
    </source>
</evidence>
<dbReference type="Proteomes" id="UP001529510">
    <property type="component" value="Unassembled WGS sequence"/>
</dbReference>
<dbReference type="AlphaFoldDB" id="A0ABD0Q611"/>
<feature type="coiled-coil region" evidence="1">
    <location>
        <begin position="48"/>
        <end position="103"/>
    </location>
</feature>
<evidence type="ECO:0000313" key="3">
    <source>
        <dbReference type="EMBL" id="KAL0181667.1"/>
    </source>
</evidence>
<dbReference type="EMBL" id="JAMKFB020000011">
    <property type="protein sequence ID" value="KAL0181667.1"/>
    <property type="molecule type" value="Genomic_DNA"/>
</dbReference>
<evidence type="ECO:0000256" key="1">
    <source>
        <dbReference type="SAM" id="Coils"/>
    </source>
</evidence>
<protein>
    <submittedName>
        <fullName evidence="3">Uncharacterized protein</fullName>
    </submittedName>
</protein>
<evidence type="ECO:0000256" key="2">
    <source>
        <dbReference type="SAM" id="MobiDB-lite"/>
    </source>
</evidence>
<gene>
    <name evidence="3" type="ORF">M9458_024073</name>
</gene>
<feature type="non-terminal residue" evidence="3">
    <location>
        <position position="111"/>
    </location>
</feature>
<reference evidence="3 4" key="1">
    <citation type="submission" date="2024-05" db="EMBL/GenBank/DDBJ databases">
        <title>Genome sequencing and assembly of Indian major carp, Cirrhinus mrigala (Hamilton, 1822).</title>
        <authorList>
            <person name="Mohindra V."/>
            <person name="Chowdhury L.M."/>
            <person name="Lal K."/>
            <person name="Jena J.K."/>
        </authorList>
    </citation>
    <scope>NUCLEOTIDE SEQUENCE [LARGE SCALE GENOMIC DNA]</scope>
    <source>
        <strain evidence="3">CM1030</strain>
        <tissue evidence="3">Blood</tissue>
    </source>
</reference>
<dbReference type="Pfam" id="PF25764">
    <property type="entry name" value="KIF21A_4th"/>
    <property type="match status" value="1"/>
</dbReference>
<dbReference type="PANTHER" id="PTHR47969:SF28">
    <property type="entry name" value="KINESIN-LIKE PROTEIN KIF21B"/>
    <property type="match status" value="1"/>
</dbReference>
<comment type="caution">
    <text evidence="3">The sequence shown here is derived from an EMBL/GenBank/DDBJ whole genome shotgun (WGS) entry which is preliminary data.</text>
</comment>
<dbReference type="PANTHER" id="PTHR47969">
    <property type="entry name" value="CHROMOSOME-ASSOCIATED KINESIN KIF4A-RELATED"/>
    <property type="match status" value="1"/>
</dbReference>
<name>A0ABD0Q611_CIRMR</name>
<feature type="compositionally biased region" description="Acidic residues" evidence="2">
    <location>
        <begin position="15"/>
        <end position="45"/>
    </location>
</feature>
<keyword evidence="1" id="KW-0175">Coiled coil</keyword>
<proteinExistence type="predicted"/>
<feature type="region of interest" description="Disordered" evidence="2">
    <location>
        <begin position="1"/>
        <end position="47"/>
    </location>
</feature>
<organism evidence="3 4">
    <name type="scientific">Cirrhinus mrigala</name>
    <name type="common">Mrigala</name>
    <dbReference type="NCBI Taxonomy" id="683832"/>
    <lineage>
        <taxon>Eukaryota</taxon>
        <taxon>Metazoa</taxon>
        <taxon>Chordata</taxon>
        <taxon>Craniata</taxon>
        <taxon>Vertebrata</taxon>
        <taxon>Euteleostomi</taxon>
        <taxon>Actinopterygii</taxon>
        <taxon>Neopterygii</taxon>
        <taxon>Teleostei</taxon>
        <taxon>Ostariophysi</taxon>
        <taxon>Cypriniformes</taxon>
        <taxon>Cyprinidae</taxon>
        <taxon>Labeoninae</taxon>
        <taxon>Labeonini</taxon>
        <taxon>Cirrhinus</taxon>
    </lineage>
</organism>
<dbReference type="InterPro" id="IPR027640">
    <property type="entry name" value="Kinesin-like_fam"/>
</dbReference>
<feature type="non-terminal residue" evidence="3">
    <location>
        <position position="1"/>
    </location>
</feature>
<sequence>DGMYPLQEDDHVESGCDEDEEEEEEETREEEFDSDESLVDSDSDSDEKVNLQADLADLTCEIEIKQRLIDELENSQRRLLTLKSQYEEKLILLQNKIRDTQLERDRVLHNL</sequence>
<keyword evidence="4" id="KW-1185">Reference proteome</keyword>
<accession>A0ABD0Q611</accession>